<dbReference type="InterPro" id="IPR001638">
    <property type="entry name" value="Solute-binding_3/MltF_N"/>
</dbReference>
<keyword evidence="2 3" id="KW-0732">Signal</keyword>
<feature type="domain" description="Solute-binding protein family 3/N-terminal" evidence="4">
    <location>
        <begin position="44"/>
        <end position="258"/>
    </location>
</feature>
<dbReference type="Proteomes" id="UP000663814">
    <property type="component" value="Unassembled WGS sequence"/>
</dbReference>
<dbReference type="Gene3D" id="3.40.190.10">
    <property type="entry name" value="Periplasmic binding protein-like II"/>
    <property type="match status" value="2"/>
</dbReference>
<evidence type="ECO:0000256" key="2">
    <source>
        <dbReference type="ARBA" id="ARBA00022729"/>
    </source>
</evidence>
<sequence length="266" mass="29993">MQPLRLAHYLLLFALQLLPYDSCKAATTPTSGQASVTTLTLSAGEWPPFLSEALPHQGVVAHLIRDIFAEAGYQVSFSFLPWARAYHDTANGKYAATAVWMLAEDRTKDFLYSEAVLSEQFVLFHLKQRHFDWQQLTDLRGMLLGGGLGYSYGPAFDDALHNKVFKMSRVGSTEQNFRRLAAGRIDVFAEEISVGYHTLNHQLPELAGLISHHPKPLLINQSFLLFPQNSPDSAQLLQAFNQQLQLFRHSGRYQSYFDRLAEGGYQ</sequence>
<protein>
    <submittedName>
        <fullName evidence="5">Transporter substrate-binding domain-containing protein</fullName>
    </submittedName>
</protein>
<comment type="caution">
    <text evidence="5">The sequence shown here is derived from an EMBL/GenBank/DDBJ whole genome shotgun (WGS) entry which is preliminary data.</text>
</comment>
<name>A0ABS7XFH4_9GAMM</name>
<dbReference type="PANTHER" id="PTHR35936">
    <property type="entry name" value="MEMBRANE-BOUND LYTIC MUREIN TRANSGLYCOSYLASE F"/>
    <property type="match status" value="1"/>
</dbReference>
<evidence type="ECO:0000259" key="4">
    <source>
        <dbReference type="Pfam" id="PF00497"/>
    </source>
</evidence>
<dbReference type="PANTHER" id="PTHR35936:SF25">
    <property type="entry name" value="ABC TRANSPORTER SUBSTRATE-BINDING PROTEIN"/>
    <property type="match status" value="1"/>
</dbReference>
<dbReference type="EMBL" id="JAERPS020000007">
    <property type="protein sequence ID" value="MBZ9613482.1"/>
    <property type="molecule type" value="Genomic_DNA"/>
</dbReference>
<evidence type="ECO:0000256" key="1">
    <source>
        <dbReference type="ARBA" id="ARBA00010333"/>
    </source>
</evidence>
<evidence type="ECO:0000313" key="5">
    <source>
        <dbReference type="EMBL" id="MBZ9613482.1"/>
    </source>
</evidence>
<organism evidence="5 6">
    <name type="scientific">Rheinheimera maricola</name>
    <dbReference type="NCBI Taxonomy" id="2793282"/>
    <lineage>
        <taxon>Bacteria</taxon>
        <taxon>Pseudomonadati</taxon>
        <taxon>Pseudomonadota</taxon>
        <taxon>Gammaproteobacteria</taxon>
        <taxon>Chromatiales</taxon>
        <taxon>Chromatiaceae</taxon>
        <taxon>Rheinheimera</taxon>
    </lineage>
</organism>
<proteinExistence type="inferred from homology"/>
<feature type="signal peptide" evidence="3">
    <location>
        <begin position="1"/>
        <end position="25"/>
    </location>
</feature>
<evidence type="ECO:0000313" key="6">
    <source>
        <dbReference type="Proteomes" id="UP000663814"/>
    </source>
</evidence>
<keyword evidence="6" id="KW-1185">Reference proteome</keyword>
<dbReference type="SUPFAM" id="SSF53850">
    <property type="entry name" value="Periplasmic binding protein-like II"/>
    <property type="match status" value="1"/>
</dbReference>
<dbReference type="Pfam" id="PF00497">
    <property type="entry name" value="SBP_bac_3"/>
    <property type="match status" value="1"/>
</dbReference>
<feature type="chain" id="PRO_5046583717" evidence="3">
    <location>
        <begin position="26"/>
        <end position="266"/>
    </location>
</feature>
<accession>A0ABS7XFH4</accession>
<evidence type="ECO:0000256" key="3">
    <source>
        <dbReference type="SAM" id="SignalP"/>
    </source>
</evidence>
<reference evidence="5 6" key="1">
    <citation type="submission" date="2020-12" db="EMBL/GenBank/DDBJ databases">
        <authorList>
            <person name="Ruan W."/>
            <person name="Khan S.A."/>
            <person name="Jeon C.O."/>
        </authorList>
    </citation>
    <scope>NUCLEOTIDE SEQUENCE [LARGE SCALE GENOMIC DNA]</scope>
    <source>
        <strain evidence="5 6">MA-13</strain>
    </source>
</reference>
<reference evidence="5 6" key="2">
    <citation type="submission" date="2021-08" db="EMBL/GenBank/DDBJ databases">
        <title>Rheinheimera aquimaris sp. nov., isolated from seawater of the East Sea in Korea.</title>
        <authorList>
            <person name="Kim K.H."/>
            <person name="Wenting R."/>
            <person name="Kim K.R."/>
            <person name="Jeon C.O."/>
        </authorList>
    </citation>
    <scope>NUCLEOTIDE SEQUENCE [LARGE SCALE GENOMIC DNA]</scope>
    <source>
        <strain evidence="5 6">MA-13</strain>
    </source>
</reference>
<comment type="similarity">
    <text evidence="1">Belongs to the bacterial solute-binding protein 3 family.</text>
</comment>
<gene>
    <name evidence="5" type="ORF">I4W93_017965</name>
</gene>
<dbReference type="RefSeq" id="WP_205312083.1">
    <property type="nucleotide sequence ID" value="NZ_JAERPS020000007.1"/>
</dbReference>